<evidence type="ECO:0000256" key="5">
    <source>
        <dbReference type="ARBA" id="ARBA00023163"/>
    </source>
</evidence>
<dbReference type="PANTHER" id="PTHR46577">
    <property type="entry name" value="HTH-TYPE TRANSCRIPTIONAL REGULATORY PROTEIN GABR"/>
    <property type="match status" value="1"/>
</dbReference>
<dbReference type="eggNOG" id="COG1167">
    <property type="taxonomic scope" value="Bacteria"/>
</dbReference>
<evidence type="ECO:0000256" key="1">
    <source>
        <dbReference type="ARBA" id="ARBA00005384"/>
    </source>
</evidence>
<keyword evidence="2" id="KW-0663">Pyridoxal phosphate</keyword>
<dbReference type="Pfam" id="PF00392">
    <property type="entry name" value="GntR"/>
    <property type="match status" value="1"/>
</dbReference>
<dbReference type="CDD" id="cd07377">
    <property type="entry name" value="WHTH_GntR"/>
    <property type="match status" value="1"/>
</dbReference>
<dbReference type="SMART" id="SM00345">
    <property type="entry name" value="HTH_GNTR"/>
    <property type="match status" value="1"/>
</dbReference>
<accession>D4H276</accession>
<comment type="similarity">
    <text evidence="1">In the C-terminal section; belongs to the class-I pyridoxal-phosphate-dependent aminotransferase family.</text>
</comment>
<dbReference type="OrthoDB" id="9808770at2"/>
<sequence>MLLTWKYDEKLNSPMYMQLADYIRMKIRTGDLKDGTKLPGRNSLMTIFGVSKTTLLSAFDQLQREGLLQAYPKSGFFVTYNNEESKIDWKKYIEKAKHRTTIDEYRYWGESDGLVNFSLSSDFEMGHYLKDAMINASERVINIDAASEISKYGLNSLRESVREHVKHFGIKTDIENILITSETIQRLYFVYETLLNSCSNFLYEDTNIINTISNVHSLGMNMIPIKMDKNGMSSAELEKKLIKSKFCPIIHIDPTDQAPTGVVMSKKRRQEIINIIQKYRVPLVEVDHSANIWHDKPTLAPLKSMDKNGNIIYLGSMLKIHPFDFQLSWIIADRYFIEHLSNVFIQNGVKPNFMMQLITDEMIKNGKMYEMMGDIKKFVNNRREKTLRLCDKYFKSKGYWIEKNCSFHFWIDFPEVNIKNIVARNKLEKTIYPGYFFNPQDTSHILICPSCIKEDALERSFAHISKLVDEAR</sequence>
<dbReference type="InterPro" id="IPR000524">
    <property type="entry name" value="Tscrpt_reg_HTH_GntR"/>
</dbReference>
<dbReference type="Gene3D" id="3.90.1150.10">
    <property type="entry name" value="Aspartate Aminotransferase, domain 1"/>
    <property type="match status" value="1"/>
</dbReference>
<dbReference type="InterPro" id="IPR015422">
    <property type="entry name" value="PyrdxlP-dep_Trfase_small"/>
</dbReference>
<proteinExistence type="inferred from homology"/>
<dbReference type="InParanoid" id="D4H276"/>
<evidence type="ECO:0000256" key="2">
    <source>
        <dbReference type="ARBA" id="ARBA00022898"/>
    </source>
</evidence>
<dbReference type="InterPro" id="IPR051446">
    <property type="entry name" value="HTH_trans_reg/aminotransferase"/>
</dbReference>
<dbReference type="SUPFAM" id="SSF53383">
    <property type="entry name" value="PLP-dependent transferases"/>
    <property type="match status" value="1"/>
</dbReference>
<dbReference type="Gene3D" id="1.10.10.10">
    <property type="entry name" value="Winged helix-like DNA-binding domain superfamily/Winged helix DNA-binding domain"/>
    <property type="match status" value="1"/>
</dbReference>
<dbReference type="RefSeq" id="WP_013011370.1">
    <property type="nucleotide sequence ID" value="NC_013943.1"/>
</dbReference>
<dbReference type="Proteomes" id="UP000002012">
    <property type="component" value="Chromosome"/>
</dbReference>
<dbReference type="PROSITE" id="PS50949">
    <property type="entry name" value="HTH_GNTR"/>
    <property type="match status" value="1"/>
</dbReference>
<evidence type="ECO:0000313" key="7">
    <source>
        <dbReference type="EMBL" id="ADD68867.1"/>
    </source>
</evidence>
<keyword evidence="8" id="KW-1185">Reference proteome</keyword>
<dbReference type="InterPro" id="IPR036388">
    <property type="entry name" value="WH-like_DNA-bd_sf"/>
</dbReference>
<feature type="domain" description="HTH gntR-type" evidence="6">
    <location>
        <begin position="13"/>
        <end position="81"/>
    </location>
</feature>
<evidence type="ECO:0000256" key="4">
    <source>
        <dbReference type="ARBA" id="ARBA00023125"/>
    </source>
</evidence>
<dbReference type="AlphaFoldDB" id="D4H276"/>
<dbReference type="HOGENOM" id="CLU_017584_0_0_0"/>
<dbReference type="PANTHER" id="PTHR46577:SF2">
    <property type="entry name" value="TRANSCRIPTIONAL REGULATORY PROTEIN"/>
    <property type="match status" value="1"/>
</dbReference>
<dbReference type="SUPFAM" id="SSF46785">
    <property type="entry name" value="Winged helix' DNA-binding domain"/>
    <property type="match status" value="1"/>
</dbReference>
<reference evidence="7 8" key="1">
    <citation type="journal article" date="2010" name="Stand. Genomic Sci.">
        <title>Complete genome sequence of Denitrovibrio acetiphilus type strain (N2460).</title>
        <authorList>
            <person name="Kiss H."/>
            <person name="Lang E."/>
            <person name="Lapidus A."/>
            <person name="Copeland A."/>
            <person name="Nolan M."/>
            <person name="Glavina Del Rio T."/>
            <person name="Chen F."/>
            <person name="Lucas S."/>
            <person name="Tice H."/>
            <person name="Cheng J.F."/>
            <person name="Han C."/>
            <person name="Goodwin L."/>
            <person name="Pitluck S."/>
            <person name="Liolios K."/>
            <person name="Pati A."/>
            <person name="Ivanova N."/>
            <person name="Mavromatis K."/>
            <person name="Chen A."/>
            <person name="Palaniappan K."/>
            <person name="Land M."/>
            <person name="Hauser L."/>
            <person name="Chang Y.J."/>
            <person name="Jeffries C.D."/>
            <person name="Detter J.C."/>
            <person name="Brettin T."/>
            <person name="Spring S."/>
            <person name="Rohde M."/>
            <person name="Goker M."/>
            <person name="Woyke T."/>
            <person name="Bristow J."/>
            <person name="Eisen J.A."/>
            <person name="Markowitz V."/>
            <person name="Hugenholtz P."/>
            <person name="Kyrpides N.C."/>
            <person name="Klenk H.P."/>
        </authorList>
    </citation>
    <scope>NUCLEOTIDE SEQUENCE [LARGE SCALE GENOMIC DNA]</scope>
    <source>
        <strain evidence="8">DSM 12809 / NBRC 114555 / N2460</strain>
    </source>
</reference>
<evidence type="ECO:0000259" key="6">
    <source>
        <dbReference type="PROSITE" id="PS50949"/>
    </source>
</evidence>
<organism evidence="7 8">
    <name type="scientific">Denitrovibrio acetiphilus (strain DSM 12809 / NBRC 114555 / N2460)</name>
    <dbReference type="NCBI Taxonomy" id="522772"/>
    <lineage>
        <taxon>Bacteria</taxon>
        <taxon>Pseudomonadati</taxon>
        <taxon>Deferribacterota</taxon>
        <taxon>Deferribacteres</taxon>
        <taxon>Deferribacterales</taxon>
        <taxon>Geovibrionaceae</taxon>
        <taxon>Denitrovibrio</taxon>
    </lineage>
</organism>
<gene>
    <name evidence="7" type="ordered locus">Dacet_2104</name>
</gene>
<dbReference type="CDD" id="cd00609">
    <property type="entry name" value="AAT_like"/>
    <property type="match status" value="1"/>
</dbReference>
<dbReference type="Gene3D" id="3.40.640.10">
    <property type="entry name" value="Type I PLP-dependent aspartate aminotransferase-like (Major domain)"/>
    <property type="match status" value="1"/>
</dbReference>
<name>D4H276_DENA2</name>
<dbReference type="KEGG" id="dap:Dacet_2104"/>
<dbReference type="InterPro" id="IPR036390">
    <property type="entry name" value="WH_DNA-bd_sf"/>
</dbReference>
<dbReference type="InterPro" id="IPR015421">
    <property type="entry name" value="PyrdxlP-dep_Trfase_major"/>
</dbReference>
<dbReference type="GO" id="GO:0003677">
    <property type="term" value="F:DNA binding"/>
    <property type="evidence" value="ECO:0007669"/>
    <property type="project" value="UniProtKB-KW"/>
</dbReference>
<dbReference type="PaxDb" id="522772-Dacet_2104"/>
<keyword evidence="4" id="KW-0238">DNA-binding</keyword>
<dbReference type="GO" id="GO:0003700">
    <property type="term" value="F:DNA-binding transcription factor activity"/>
    <property type="evidence" value="ECO:0007669"/>
    <property type="project" value="InterPro"/>
</dbReference>
<dbReference type="InterPro" id="IPR015424">
    <property type="entry name" value="PyrdxlP-dep_Trfase"/>
</dbReference>
<keyword evidence="5" id="KW-0804">Transcription</keyword>
<keyword evidence="3" id="KW-0805">Transcription regulation</keyword>
<dbReference type="STRING" id="522772.Dacet_2104"/>
<dbReference type="EMBL" id="CP001968">
    <property type="protein sequence ID" value="ADD68867.1"/>
    <property type="molecule type" value="Genomic_DNA"/>
</dbReference>
<evidence type="ECO:0000256" key="3">
    <source>
        <dbReference type="ARBA" id="ARBA00023015"/>
    </source>
</evidence>
<evidence type="ECO:0000313" key="8">
    <source>
        <dbReference type="Proteomes" id="UP000002012"/>
    </source>
</evidence>
<protein>
    <submittedName>
        <fullName evidence="7">Transcriptional regulator, GntR family</fullName>
    </submittedName>
</protein>